<gene>
    <name evidence="1" type="ORF">BECKTC1821D_GA0114238_100410</name>
    <name evidence="2" type="ORF">BECKTC1821F_GA0114240_1004112</name>
</gene>
<accession>A0A450Y9S2</accession>
<name>A0A450Y9S2_9GAMM</name>
<dbReference type="EMBL" id="CAADFW010000004">
    <property type="protein sequence ID" value="VFK54297.1"/>
    <property type="molecule type" value="Genomic_DNA"/>
</dbReference>
<dbReference type="EMBL" id="CAADFS010000004">
    <property type="protein sequence ID" value="VFK38255.1"/>
    <property type="molecule type" value="Genomic_DNA"/>
</dbReference>
<evidence type="ECO:0000313" key="2">
    <source>
        <dbReference type="EMBL" id="VFK54297.1"/>
    </source>
</evidence>
<sequence length="81" mass="9478">MRESGERSADLTWKGNRLIDVYFHCWWFSRMMRRHQDPRIVQKLLEVMGLTYTNIRPSNPRESGISPLEMNALVDTGAITP</sequence>
<evidence type="ECO:0000313" key="1">
    <source>
        <dbReference type="EMBL" id="VFK38255.1"/>
    </source>
</evidence>
<dbReference type="AlphaFoldDB" id="A0A450Y9S2"/>
<proteinExistence type="predicted"/>
<reference evidence="1" key="1">
    <citation type="submission" date="2019-02" db="EMBL/GenBank/DDBJ databases">
        <authorList>
            <person name="Gruber-Vodicka R. H."/>
            <person name="Seah K. B. B."/>
        </authorList>
    </citation>
    <scope>NUCLEOTIDE SEQUENCE</scope>
    <source>
        <strain evidence="1">BECK_BZ123</strain>
        <strain evidence="2">BECK_BZ126</strain>
    </source>
</reference>
<protein>
    <submittedName>
        <fullName evidence="1">Uncharacterized protein</fullName>
    </submittedName>
</protein>
<organism evidence="1">
    <name type="scientific">Candidatus Kentrum sp. TC</name>
    <dbReference type="NCBI Taxonomy" id="2126339"/>
    <lineage>
        <taxon>Bacteria</taxon>
        <taxon>Pseudomonadati</taxon>
        <taxon>Pseudomonadota</taxon>
        <taxon>Gammaproteobacteria</taxon>
        <taxon>Candidatus Kentrum</taxon>
    </lineage>
</organism>